<evidence type="ECO:0000313" key="2">
    <source>
        <dbReference type="Proteomes" id="UP001165101"/>
    </source>
</evidence>
<keyword evidence="2" id="KW-1185">Reference proteome</keyword>
<comment type="caution">
    <text evidence="1">The sequence shown here is derived from an EMBL/GenBank/DDBJ whole genome shotgun (WGS) entry which is preliminary data.</text>
</comment>
<proteinExistence type="predicted"/>
<reference evidence="1" key="1">
    <citation type="submission" date="2023-04" db="EMBL/GenBank/DDBJ databases">
        <title>Candida boidinii NBRC 1967.</title>
        <authorList>
            <person name="Ichikawa N."/>
            <person name="Sato H."/>
            <person name="Tonouchi N."/>
        </authorList>
    </citation>
    <scope>NUCLEOTIDE SEQUENCE</scope>
    <source>
        <strain evidence="1">NBRC 1967</strain>
    </source>
</reference>
<dbReference type="Proteomes" id="UP001165101">
    <property type="component" value="Unassembled WGS sequence"/>
</dbReference>
<name>A0ACB5TKD8_CANBO</name>
<dbReference type="EMBL" id="BSXV01000700">
    <property type="protein sequence ID" value="GME90253.1"/>
    <property type="molecule type" value="Genomic_DNA"/>
</dbReference>
<evidence type="ECO:0000313" key="1">
    <source>
        <dbReference type="EMBL" id="GME90253.1"/>
    </source>
</evidence>
<accession>A0ACB5TKD8</accession>
<organism evidence="1 2">
    <name type="scientific">Candida boidinii</name>
    <name type="common">Yeast</name>
    <dbReference type="NCBI Taxonomy" id="5477"/>
    <lineage>
        <taxon>Eukaryota</taxon>
        <taxon>Fungi</taxon>
        <taxon>Dikarya</taxon>
        <taxon>Ascomycota</taxon>
        <taxon>Saccharomycotina</taxon>
        <taxon>Pichiomycetes</taxon>
        <taxon>Pichiales</taxon>
        <taxon>Pichiaceae</taxon>
        <taxon>Ogataea</taxon>
        <taxon>Ogataea/Candida clade</taxon>
    </lineage>
</organism>
<gene>
    <name evidence="1" type="ORF">Cboi01_000176600</name>
</gene>
<protein>
    <submittedName>
        <fullName evidence="1">Unnamed protein product</fullName>
    </submittedName>
</protein>
<sequence>MKFINSDELIDKLNTNSNYRYDFSKLLKYNPQLEKYVIKNDKINDRIIYDFSKNENNIEFTQSVLKLYFNLDIKIENDRLCPRIPNRLKYVDLMYTLLKTTELNTDSDDYIGLDIGTGHVCIYSLLLYQKYKIKSIGTDIDVKSIELAQTNLFLNNIKDEDIALIINEDSNDLNMYHSLFERIVKEKNSYIGFTVCNPPFYESQLDLDTAKSNKTNNPNTLDLVGTDLELFTKGGELEFIGRLIDDSCSINLKTDKFKWFSSMINKYSNLPKVVEHLETKKIWNFGIFELSFKDFESKPVYHSSTSRWVVYWSFQNFIPPYQISRLKHSNLKFVNPPLSEFVIVNKTDKSFILKELALLNYIKLTASEDKKYVRFEAPDMVWSRSYRRSLKGNKRQKISNEESQVLTPKEPTVIDIIITDSSIKIHWRYGASYKIYESFTSWLKRKSDENK</sequence>